<evidence type="ECO:0000313" key="10">
    <source>
        <dbReference type="EMBL" id="MDB9222037.1"/>
    </source>
</evidence>
<dbReference type="Proteomes" id="UP000284434">
    <property type="component" value="Unassembled WGS sequence"/>
</dbReference>
<evidence type="ECO:0000256" key="7">
    <source>
        <dbReference type="ARBA" id="ARBA00023237"/>
    </source>
</evidence>
<comment type="caution">
    <text evidence="11">The sequence shown here is derived from an EMBL/GenBank/DDBJ whole genome shotgun (WGS) entry which is preliminary data.</text>
</comment>
<sequence length="469" mass="52748">MKALLMILIFFPGVLSAQVELDLQLCREMAIRNSKEMEIADRQHRKAMFDTKSYRADYLPKLSAVGVGFYNQKKYNYKLKGGYLPTYKPGENGQLEPNVMIDPATQKPVIGSDGNPVFNEYAFLPDIRLQLKLRGVYMAGAQLEQPVYLGGKVRAAHRMAQLGEDIAVENIRLSRSEIVVATDEAYWQLLRVGEQVSAAEKYRQVVKELLQNLRDAQVVGMATPNDVLKAQVRYNEAGLMLQKAQNGQVLASMNLCRLVGLNLQTELHLQDSLTDKIDPRIWALDTSVEQRPDYTMLAQEVDLRKKQVDLTRADFLPQIGVTAGYGYGGGLQLNGDDEASATFSAMAAVKIPVFHWGEGKNKVRSARMEEEISRLNLEKTTDLMRLQITSARFSVTDAQKRVEMARNALSQAKENLKISNDQYQVGMENLTALLEAQAQWQETWSQWIDAKALLHLSVSQYLKAIGKLD</sequence>
<dbReference type="EMBL" id="QRYW01000028">
    <property type="protein sequence ID" value="RGV23466.1"/>
    <property type="molecule type" value="Genomic_DNA"/>
</dbReference>
<dbReference type="GeneID" id="61276023"/>
<name>A0A412TRI1_9BACT</name>
<evidence type="ECO:0000256" key="4">
    <source>
        <dbReference type="ARBA" id="ARBA00022452"/>
    </source>
</evidence>
<evidence type="ECO:0000256" key="3">
    <source>
        <dbReference type="ARBA" id="ARBA00022448"/>
    </source>
</evidence>
<comment type="similarity">
    <text evidence="2">Belongs to the outer membrane factor (OMF) (TC 1.B.17) family.</text>
</comment>
<evidence type="ECO:0000313" key="11">
    <source>
        <dbReference type="EMBL" id="RGU56230.1"/>
    </source>
</evidence>
<evidence type="ECO:0000256" key="2">
    <source>
        <dbReference type="ARBA" id="ARBA00007613"/>
    </source>
</evidence>
<protein>
    <submittedName>
        <fullName evidence="11">TolC family protein</fullName>
    </submittedName>
</protein>
<keyword evidence="6" id="KW-0472">Membrane</keyword>
<gene>
    <name evidence="12" type="ORF">DWW24_13320</name>
    <name evidence="11" type="ORF">DWW57_09425</name>
    <name evidence="13" type="ORF">DXA53_00470</name>
    <name evidence="9" type="ORF">L0P03_00480</name>
    <name evidence="10" type="ORF">PN645_03335</name>
</gene>
<organism evidence="11 15">
    <name type="scientific">Odoribacter splanchnicus</name>
    <dbReference type="NCBI Taxonomy" id="28118"/>
    <lineage>
        <taxon>Bacteria</taxon>
        <taxon>Pseudomonadati</taxon>
        <taxon>Bacteroidota</taxon>
        <taxon>Bacteroidia</taxon>
        <taxon>Bacteroidales</taxon>
        <taxon>Odoribacteraceae</taxon>
        <taxon>Odoribacter</taxon>
    </lineage>
</organism>
<dbReference type="PANTHER" id="PTHR30026">
    <property type="entry name" value="OUTER MEMBRANE PROTEIN TOLC"/>
    <property type="match status" value="1"/>
</dbReference>
<dbReference type="EMBL" id="JAKNDN010000001">
    <property type="protein sequence ID" value="MCG4958334.1"/>
    <property type="molecule type" value="Genomic_DNA"/>
</dbReference>
<evidence type="ECO:0000313" key="15">
    <source>
        <dbReference type="Proteomes" id="UP000284243"/>
    </source>
</evidence>
<keyword evidence="4" id="KW-1134">Transmembrane beta strand</keyword>
<keyword evidence="8" id="KW-0175">Coiled coil</keyword>
<dbReference type="GO" id="GO:0015288">
    <property type="term" value="F:porin activity"/>
    <property type="evidence" value="ECO:0007669"/>
    <property type="project" value="TreeGrafter"/>
</dbReference>
<evidence type="ECO:0000313" key="12">
    <source>
        <dbReference type="EMBL" id="RGV23466.1"/>
    </source>
</evidence>
<keyword evidence="5" id="KW-0812">Transmembrane</keyword>
<reference evidence="9" key="2">
    <citation type="submission" date="2022-01" db="EMBL/GenBank/DDBJ databases">
        <title>Collection of gut derived symbiotic bacterial strains cultured from healthy donors.</title>
        <authorList>
            <person name="Lin H."/>
            <person name="Kohout C."/>
            <person name="Waligurski E."/>
            <person name="Pamer E.G."/>
        </authorList>
    </citation>
    <scope>NUCLEOTIDE SEQUENCE</scope>
    <source>
        <strain evidence="9">DFI.1.149</strain>
    </source>
</reference>
<evidence type="ECO:0000313" key="9">
    <source>
        <dbReference type="EMBL" id="MCG4958334.1"/>
    </source>
</evidence>
<dbReference type="GO" id="GO:0009279">
    <property type="term" value="C:cell outer membrane"/>
    <property type="evidence" value="ECO:0007669"/>
    <property type="project" value="UniProtKB-SubCell"/>
</dbReference>
<accession>A0A412TRI1</accession>
<evidence type="ECO:0000313" key="14">
    <source>
        <dbReference type="Proteomes" id="UP000283426"/>
    </source>
</evidence>
<keyword evidence="3" id="KW-0813">Transport</keyword>
<evidence type="ECO:0000256" key="8">
    <source>
        <dbReference type="SAM" id="Coils"/>
    </source>
</evidence>
<dbReference type="Proteomes" id="UP001212263">
    <property type="component" value="Unassembled WGS sequence"/>
</dbReference>
<dbReference type="Proteomes" id="UP001199750">
    <property type="component" value="Unassembled WGS sequence"/>
</dbReference>
<dbReference type="RefSeq" id="WP_013612970.1">
    <property type="nucleotide sequence ID" value="NZ_CABJFF010000009.1"/>
</dbReference>
<comment type="subcellular location">
    <subcellularLocation>
        <location evidence="1">Cell outer membrane</location>
    </subcellularLocation>
</comment>
<dbReference type="Proteomes" id="UP000284243">
    <property type="component" value="Unassembled WGS sequence"/>
</dbReference>
<evidence type="ECO:0000256" key="5">
    <source>
        <dbReference type="ARBA" id="ARBA00022692"/>
    </source>
</evidence>
<dbReference type="EMBL" id="JAQMRD010000003">
    <property type="protein sequence ID" value="MDB9222037.1"/>
    <property type="molecule type" value="Genomic_DNA"/>
</dbReference>
<dbReference type="AlphaFoldDB" id="A0A412TRI1"/>
<evidence type="ECO:0000313" key="13">
    <source>
        <dbReference type="EMBL" id="RGY09807.1"/>
    </source>
</evidence>
<dbReference type="SUPFAM" id="SSF56954">
    <property type="entry name" value="Outer membrane efflux proteins (OEP)"/>
    <property type="match status" value="1"/>
</dbReference>
<dbReference type="EMBL" id="QRYC01000011">
    <property type="protein sequence ID" value="RGU56230.1"/>
    <property type="molecule type" value="Genomic_DNA"/>
</dbReference>
<evidence type="ECO:0000256" key="6">
    <source>
        <dbReference type="ARBA" id="ARBA00023136"/>
    </source>
</evidence>
<keyword evidence="7" id="KW-0998">Cell outer membrane</keyword>
<dbReference type="EMBL" id="QSCO01000001">
    <property type="protein sequence ID" value="RGY09807.1"/>
    <property type="molecule type" value="Genomic_DNA"/>
</dbReference>
<dbReference type="Gene3D" id="1.20.1600.10">
    <property type="entry name" value="Outer membrane efflux proteins (OEP)"/>
    <property type="match status" value="1"/>
</dbReference>
<dbReference type="InterPro" id="IPR003423">
    <property type="entry name" value="OMP_efflux"/>
</dbReference>
<reference evidence="10" key="3">
    <citation type="submission" date="2023-01" db="EMBL/GenBank/DDBJ databases">
        <title>Human gut microbiome strain richness.</title>
        <authorList>
            <person name="Chen-Liaw A."/>
        </authorList>
    </citation>
    <scope>NUCLEOTIDE SEQUENCE</scope>
    <source>
        <strain evidence="10">RTP21484st1_B7_RTP21484_190118</strain>
    </source>
</reference>
<dbReference type="GO" id="GO:0015562">
    <property type="term" value="F:efflux transmembrane transporter activity"/>
    <property type="evidence" value="ECO:0007669"/>
    <property type="project" value="InterPro"/>
</dbReference>
<feature type="coiled-coil region" evidence="8">
    <location>
        <begin position="395"/>
        <end position="422"/>
    </location>
</feature>
<dbReference type="OMA" id="YANYKIA"/>
<dbReference type="InterPro" id="IPR051906">
    <property type="entry name" value="TolC-like"/>
</dbReference>
<dbReference type="PANTHER" id="PTHR30026:SF20">
    <property type="entry name" value="OUTER MEMBRANE PROTEIN TOLC"/>
    <property type="match status" value="1"/>
</dbReference>
<dbReference type="Pfam" id="PF02321">
    <property type="entry name" value="OEP"/>
    <property type="match status" value="2"/>
</dbReference>
<dbReference type="Proteomes" id="UP000283426">
    <property type="component" value="Unassembled WGS sequence"/>
</dbReference>
<evidence type="ECO:0000256" key="1">
    <source>
        <dbReference type="ARBA" id="ARBA00004442"/>
    </source>
</evidence>
<proteinExistence type="inferred from homology"/>
<reference evidence="14 15" key="1">
    <citation type="submission" date="2018-08" db="EMBL/GenBank/DDBJ databases">
        <title>A genome reference for cultivated species of the human gut microbiota.</title>
        <authorList>
            <person name="Zou Y."/>
            <person name="Xue W."/>
            <person name="Luo G."/>
        </authorList>
    </citation>
    <scope>NUCLEOTIDE SEQUENCE [LARGE SCALE GENOMIC DNA]</scope>
    <source>
        <strain evidence="12 14">AF14-6AC</strain>
        <strain evidence="11 15">AF16-14</strain>
        <strain evidence="13 16">OF03-11</strain>
    </source>
</reference>
<dbReference type="GO" id="GO:1990281">
    <property type="term" value="C:efflux pump complex"/>
    <property type="evidence" value="ECO:0007669"/>
    <property type="project" value="TreeGrafter"/>
</dbReference>
<evidence type="ECO:0000313" key="16">
    <source>
        <dbReference type="Proteomes" id="UP000284434"/>
    </source>
</evidence>